<dbReference type="GO" id="GO:0047545">
    <property type="term" value="F:(S)-2-hydroxyglutarate dehydrogenase activity"/>
    <property type="evidence" value="ECO:0007669"/>
    <property type="project" value="TreeGrafter"/>
</dbReference>
<dbReference type="OrthoDB" id="9801699at2"/>
<reference evidence="7 8" key="1">
    <citation type="journal article" date="2009" name="Int. J. Syst. Evol. Microbiol.">
        <title>Nocardioides caeni sp. nov., isolated from wastewater.</title>
        <authorList>
            <person name="Yoon J.H."/>
            <person name="Kang S.J."/>
            <person name="Park S."/>
            <person name="Kim W."/>
            <person name="Oh T.K."/>
        </authorList>
    </citation>
    <scope>NUCLEOTIDE SEQUENCE [LARGE SCALE GENOMIC DNA]</scope>
    <source>
        <strain evidence="7 8">DSM 23134</strain>
    </source>
</reference>
<dbReference type="Pfam" id="PF01266">
    <property type="entry name" value="DAO"/>
    <property type="match status" value="1"/>
</dbReference>
<dbReference type="SUPFAM" id="SSF51905">
    <property type="entry name" value="FAD/NAD(P)-binding domain"/>
    <property type="match status" value="1"/>
</dbReference>
<dbReference type="InterPro" id="IPR006076">
    <property type="entry name" value="FAD-dep_OxRdtase"/>
</dbReference>
<protein>
    <submittedName>
        <fullName evidence="7">L-2-hydroxyglutarate oxidase</fullName>
        <ecNumber evidence="7">1.1.3.-</ecNumber>
    </submittedName>
</protein>
<evidence type="ECO:0000256" key="4">
    <source>
        <dbReference type="ARBA" id="ARBA00023002"/>
    </source>
</evidence>
<dbReference type="PANTHER" id="PTHR43104">
    <property type="entry name" value="L-2-HYDROXYGLUTARATE DEHYDROGENASE, MITOCHONDRIAL"/>
    <property type="match status" value="1"/>
</dbReference>
<organism evidence="7 8">
    <name type="scientific">Nocardioides caeni</name>
    <dbReference type="NCBI Taxonomy" id="574700"/>
    <lineage>
        <taxon>Bacteria</taxon>
        <taxon>Bacillati</taxon>
        <taxon>Actinomycetota</taxon>
        <taxon>Actinomycetes</taxon>
        <taxon>Propionibacteriales</taxon>
        <taxon>Nocardioidaceae</taxon>
        <taxon>Nocardioides</taxon>
    </lineage>
</organism>
<evidence type="ECO:0000256" key="5">
    <source>
        <dbReference type="ARBA" id="ARBA00037941"/>
    </source>
</evidence>
<evidence type="ECO:0000256" key="1">
    <source>
        <dbReference type="ARBA" id="ARBA00001974"/>
    </source>
</evidence>
<accession>A0A4S8ND81</accession>
<evidence type="ECO:0000256" key="3">
    <source>
        <dbReference type="ARBA" id="ARBA00022827"/>
    </source>
</evidence>
<proteinExistence type="inferred from homology"/>
<name>A0A4S8ND81_9ACTN</name>
<evidence type="ECO:0000256" key="2">
    <source>
        <dbReference type="ARBA" id="ARBA00022630"/>
    </source>
</evidence>
<evidence type="ECO:0000313" key="8">
    <source>
        <dbReference type="Proteomes" id="UP000307087"/>
    </source>
</evidence>
<dbReference type="AlphaFoldDB" id="A0A4S8ND81"/>
<dbReference type="EMBL" id="STGW01000006">
    <property type="protein sequence ID" value="THV13009.1"/>
    <property type="molecule type" value="Genomic_DNA"/>
</dbReference>
<dbReference type="InterPro" id="IPR036188">
    <property type="entry name" value="FAD/NAD-bd_sf"/>
</dbReference>
<evidence type="ECO:0000259" key="6">
    <source>
        <dbReference type="Pfam" id="PF01266"/>
    </source>
</evidence>
<evidence type="ECO:0000313" key="7">
    <source>
        <dbReference type="EMBL" id="THV13009.1"/>
    </source>
</evidence>
<comment type="cofactor">
    <cofactor evidence="1">
        <name>FAD</name>
        <dbReference type="ChEBI" id="CHEBI:57692"/>
    </cofactor>
</comment>
<dbReference type="NCBIfam" id="NF008726">
    <property type="entry name" value="PRK11728.1"/>
    <property type="match status" value="1"/>
</dbReference>
<dbReference type="Gene3D" id="3.30.9.10">
    <property type="entry name" value="D-Amino Acid Oxidase, subunit A, domain 2"/>
    <property type="match status" value="1"/>
</dbReference>
<keyword evidence="3" id="KW-0274">FAD</keyword>
<gene>
    <name evidence="7" type="primary">lhgO</name>
    <name evidence="7" type="ORF">E9934_11625</name>
</gene>
<comment type="similarity">
    <text evidence="5">Belongs to the L2HGDH family.</text>
</comment>
<dbReference type="Proteomes" id="UP000307087">
    <property type="component" value="Unassembled WGS sequence"/>
</dbReference>
<feature type="domain" description="FAD dependent oxidoreductase" evidence="6">
    <location>
        <begin position="41"/>
        <end position="429"/>
    </location>
</feature>
<comment type="caution">
    <text evidence="7">The sequence shown here is derived from an EMBL/GenBank/DDBJ whole genome shotgun (WGS) entry which is preliminary data.</text>
</comment>
<keyword evidence="2" id="KW-0285">Flavoprotein</keyword>
<keyword evidence="4 7" id="KW-0560">Oxidoreductase</keyword>
<dbReference type="PANTHER" id="PTHR43104:SF2">
    <property type="entry name" value="L-2-HYDROXYGLUTARATE DEHYDROGENASE, MITOCHONDRIAL"/>
    <property type="match status" value="1"/>
</dbReference>
<sequence length="431" mass="45764">MVPEVCRFLARSVGVSHARGVGFSRGVRRRVGSIPVDTDAVAVVGGGIVGLAVARELTRRRPGLRVEVFEKEDRVGAHQTGHNSGVVHAGIYYRPGSLKAELCTRGRDLMRDYCAEHAIPYEACGKLVVAVDAAESARFDALEATARANGVPGLSRLDAAGLREIEPHARGLAALHSPQTAITDFVAVAESLAAEVVAAGGAVHLGHAVTGVRRTAGAIEVATPGARHRFGRLVLCGGLQSDRLGRLVGGPPQPRIVPFRGEYLSVVPAKRDLVRGMVYPVPDPAYPFLGVHFTRRVDGGLEIGPNAFLALSRDRYGRASLSPRDAAATLGFGGFWRFSRSHWRTGLEELRGVMSVASYLRGAQRYVPAIGPADVRRERLGLRAQAVEADGSLVDDFVIHASDGITSVRNAPSPAATSSLAIAEHVVDRMG</sequence>
<dbReference type="Gene3D" id="3.50.50.60">
    <property type="entry name" value="FAD/NAD(P)-binding domain"/>
    <property type="match status" value="1"/>
</dbReference>
<dbReference type="GO" id="GO:0005737">
    <property type="term" value="C:cytoplasm"/>
    <property type="evidence" value="ECO:0007669"/>
    <property type="project" value="TreeGrafter"/>
</dbReference>
<keyword evidence="8" id="KW-1185">Reference proteome</keyword>
<dbReference type="EC" id="1.1.3.-" evidence="7"/>